<name>A0A7C0TZN4_THELI</name>
<dbReference type="CDD" id="cd11714">
    <property type="entry name" value="GINS_A_archaea"/>
    <property type="match status" value="1"/>
</dbReference>
<dbReference type="AlphaFoldDB" id="A0A7C0TZN4"/>
<dbReference type="InterPro" id="IPR038437">
    <property type="entry name" value="GINS_Psf3_sf"/>
</dbReference>
<comment type="caution">
    <text evidence="1">The sequence shown here is derived from an EMBL/GenBank/DDBJ whole genome shotgun (WGS) entry which is preliminary data.</text>
</comment>
<evidence type="ECO:0000313" key="1">
    <source>
        <dbReference type="EMBL" id="HDD31658.1"/>
    </source>
</evidence>
<proteinExistence type="predicted"/>
<protein>
    <submittedName>
        <fullName evidence="1">DNA replication complex GINS family protein</fullName>
    </submittedName>
</protein>
<dbReference type="EMBL" id="DQYG01000147">
    <property type="protein sequence ID" value="HDD31658.1"/>
    <property type="molecule type" value="Genomic_DNA"/>
</dbReference>
<dbReference type="Proteomes" id="UP000886210">
    <property type="component" value="Unassembled WGS sequence"/>
</dbReference>
<sequence length="164" mass="19400">MLVGRALIPIRMLKSFGSWKAGDTLLVEDWKAKELWESGIVEIIDESEKIIRELENVINEEKNSEPITSIPEGLYERAEFYIYYLENYVKAKPDVDIEVLNAKMTKLSNLKRKYQYLKRLRFNKIINAIMFRPGSLEILSRLSLEERKIYLQISQIRNEWLGEK</sequence>
<dbReference type="CDD" id="cd21697">
    <property type="entry name" value="GINS_B_archaea_Gins23"/>
    <property type="match status" value="1"/>
</dbReference>
<reference evidence="1" key="1">
    <citation type="journal article" date="2020" name="mSystems">
        <title>Genome- and Community-Level Interaction Insights into Carbon Utilization and Element Cycling Functions of Hydrothermarchaeota in Hydrothermal Sediment.</title>
        <authorList>
            <person name="Zhou Z."/>
            <person name="Liu Y."/>
            <person name="Xu W."/>
            <person name="Pan J."/>
            <person name="Luo Z.H."/>
            <person name="Li M."/>
        </authorList>
    </citation>
    <scope>NUCLEOTIDE SEQUENCE [LARGE SCALE GENOMIC DNA]</scope>
    <source>
        <strain evidence="1">HyVt-151</strain>
    </source>
</reference>
<accession>A0A7C0TZN4</accession>
<organism evidence="1">
    <name type="scientific">Thermococcus litoralis</name>
    <dbReference type="NCBI Taxonomy" id="2265"/>
    <lineage>
        <taxon>Archaea</taxon>
        <taxon>Methanobacteriati</taxon>
        <taxon>Methanobacteriota</taxon>
        <taxon>Thermococci</taxon>
        <taxon>Thermococcales</taxon>
        <taxon>Thermococcaceae</taxon>
        <taxon>Thermococcus</taxon>
    </lineage>
</organism>
<dbReference type="Gene3D" id="1.20.58.2050">
    <property type="match status" value="1"/>
</dbReference>
<gene>
    <name evidence="1" type="ORF">ENF72_03410</name>
</gene>